<dbReference type="Proteomes" id="UP000616499">
    <property type="component" value="Unassembled WGS sequence"/>
</dbReference>
<dbReference type="EMBL" id="BMNW01000009">
    <property type="protein sequence ID" value="GGM23488.1"/>
    <property type="molecule type" value="Genomic_DNA"/>
</dbReference>
<dbReference type="InterPro" id="IPR027396">
    <property type="entry name" value="DsrEFH-like"/>
</dbReference>
<evidence type="ECO:0000313" key="3">
    <source>
        <dbReference type="Proteomes" id="UP000616499"/>
    </source>
</evidence>
<evidence type="ECO:0000256" key="1">
    <source>
        <dbReference type="ARBA" id="ARBA00005996"/>
    </source>
</evidence>
<dbReference type="NCBIfam" id="TIGR03010">
    <property type="entry name" value="sulf_tusC_dsrF"/>
    <property type="match status" value="1"/>
</dbReference>
<name>A0ABQ2H0H5_9PSED</name>
<dbReference type="Pfam" id="PF02635">
    <property type="entry name" value="DsrE"/>
    <property type="match status" value="1"/>
</dbReference>
<dbReference type="PANTHER" id="PTHR38780:SF1">
    <property type="entry name" value="PROTEIN TUSC"/>
    <property type="match status" value="1"/>
</dbReference>
<dbReference type="InterPro" id="IPR017462">
    <property type="entry name" value="Sulphur_relay_TusC/DsrF"/>
</dbReference>
<proteinExistence type="inferred from homology"/>
<gene>
    <name evidence="2" type="primary">tusC</name>
    <name evidence="2" type="ORF">GCM10009425_37920</name>
</gene>
<dbReference type="InterPro" id="IPR003787">
    <property type="entry name" value="Sulphur_relay_DsrE/F-like"/>
</dbReference>
<accession>A0ABQ2H0H5</accession>
<organism evidence="2 3">
    <name type="scientific">Pseudomonas asuensis</name>
    <dbReference type="NCBI Taxonomy" id="1825787"/>
    <lineage>
        <taxon>Bacteria</taxon>
        <taxon>Pseudomonadati</taxon>
        <taxon>Pseudomonadota</taxon>
        <taxon>Gammaproteobacteria</taxon>
        <taxon>Pseudomonadales</taxon>
        <taxon>Pseudomonadaceae</taxon>
        <taxon>Pseudomonas</taxon>
    </lineage>
</organism>
<keyword evidence="3" id="KW-1185">Reference proteome</keyword>
<sequence length="119" mass="13093">MAKSMLIISRQAPWSGMAAREALDIALAGGAFDLPVSMLFMDDGVFQLTPSQAASRLEQKDLSANLQALPLFGVEKLYALENSLLERNLKPSMFELDVESLSNAQVRLLLNEHDMVITL</sequence>
<protein>
    <submittedName>
        <fullName evidence="2">Protein TusC</fullName>
    </submittedName>
</protein>
<reference evidence="3" key="1">
    <citation type="journal article" date="2019" name="Int. J. Syst. Evol. Microbiol.">
        <title>The Global Catalogue of Microorganisms (GCM) 10K type strain sequencing project: providing services to taxonomists for standard genome sequencing and annotation.</title>
        <authorList>
            <consortium name="The Broad Institute Genomics Platform"/>
            <consortium name="The Broad Institute Genome Sequencing Center for Infectious Disease"/>
            <person name="Wu L."/>
            <person name="Ma J."/>
        </authorList>
    </citation>
    <scope>NUCLEOTIDE SEQUENCE [LARGE SCALE GENOMIC DNA]</scope>
    <source>
        <strain evidence="3">JCM 13501</strain>
    </source>
</reference>
<comment type="caution">
    <text evidence="2">The sequence shown here is derived from an EMBL/GenBank/DDBJ whole genome shotgun (WGS) entry which is preliminary data.</text>
</comment>
<dbReference type="SUPFAM" id="SSF75169">
    <property type="entry name" value="DsrEFH-like"/>
    <property type="match status" value="1"/>
</dbReference>
<comment type="similarity">
    <text evidence="1">Belongs to the DsrF/TusC family.</text>
</comment>
<dbReference type="PANTHER" id="PTHR38780">
    <property type="entry name" value="PROTEIN TUSC"/>
    <property type="match status" value="1"/>
</dbReference>
<dbReference type="NCBIfam" id="NF001238">
    <property type="entry name" value="PRK00211.1"/>
    <property type="match status" value="1"/>
</dbReference>
<evidence type="ECO:0000313" key="2">
    <source>
        <dbReference type="EMBL" id="GGM23488.1"/>
    </source>
</evidence>
<dbReference type="RefSeq" id="WP_188867698.1">
    <property type="nucleotide sequence ID" value="NZ_BMNW01000009.1"/>
</dbReference>
<dbReference type="Gene3D" id="3.40.1260.10">
    <property type="entry name" value="DsrEFH-like"/>
    <property type="match status" value="1"/>
</dbReference>